<keyword evidence="1" id="KW-1133">Transmembrane helix</keyword>
<feature type="transmembrane region" description="Helical" evidence="1">
    <location>
        <begin position="7"/>
        <end position="29"/>
    </location>
</feature>
<evidence type="ECO:0000256" key="1">
    <source>
        <dbReference type="SAM" id="Phobius"/>
    </source>
</evidence>
<protein>
    <submittedName>
        <fullName evidence="2">Uncharacterized protein</fullName>
    </submittedName>
</protein>
<dbReference type="Proteomes" id="UP000244905">
    <property type="component" value="Unassembled WGS sequence"/>
</dbReference>
<dbReference type="RefSeq" id="WP_107033224.1">
    <property type="nucleotide sequence ID" value="NZ_CAOLYA010000010.1"/>
</dbReference>
<dbReference type="EMBL" id="PUEC01000036">
    <property type="protein sequence ID" value="PWB00614.1"/>
    <property type="molecule type" value="Genomic_DNA"/>
</dbReference>
<gene>
    <name evidence="2" type="ORF">C5O23_12285</name>
</gene>
<organism evidence="2 3">
    <name type="scientific">Duncaniella muris</name>
    <dbReference type="NCBI Taxonomy" id="2094150"/>
    <lineage>
        <taxon>Bacteria</taxon>
        <taxon>Pseudomonadati</taxon>
        <taxon>Bacteroidota</taxon>
        <taxon>Bacteroidia</taxon>
        <taxon>Bacteroidales</taxon>
        <taxon>Muribaculaceae</taxon>
        <taxon>Duncaniella</taxon>
    </lineage>
</organism>
<name>A0A2V1IHY5_9BACT</name>
<proteinExistence type="predicted"/>
<feature type="transmembrane region" description="Helical" evidence="1">
    <location>
        <begin position="35"/>
        <end position="59"/>
    </location>
</feature>
<accession>A0A2V1IHY5</accession>
<keyword evidence="1" id="KW-0472">Membrane</keyword>
<sequence length="84" mass="9164">MKKVKIIVGAILRGALLVAPGVAFGWWAWYKAMALIAILAAVGVETLFLFVFSFITVAVQARRDLRRKKAEEAEADEGNDTAAQ</sequence>
<dbReference type="AlphaFoldDB" id="A0A2V1IHY5"/>
<evidence type="ECO:0000313" key="2">
    <source>
        <dbReference type="EMBL" id="PWB00614.1"/>
    </source>
</evidence>
<comment type="caution">
    <text evidence="2">The sequence shown here is derived from an EMBL/GenBank/DDBJ whole genome shotgun (WGS) entry which is preliminary data.</text>
</comment>
<dbReference type="GeneID" id="82527105"/>
<keyword evidence="1" id="KW-0812">Transmembrane</keyword>
<keyword evidence="3" id="KW-1185">Reference proteome</keyword>
<reference evidence="3" key="1">
    <citation type="submission" date="2018-02" db="EMBL/GenBank/DDBJ databases">
        <authorList>
            <person name="Clavel T."/>
            <person name="Strowig T."/>
        </authorList>
    </citation>
    <scope>NUCLEOTIDE SEQUENCE [LARGE SCALE GENOMIC DNA]</scope>
    <source>
        <strain evidence="3">DSM 103720</strain>
    </source>
</reference>
<evidence type="ECO:0000313" key="3">
    <source>
        <dbReference type="Proteomes" id="UP000244905"/>
    </source>
</evidence>